<comment type="similarity">
    <text evidence="2 10">Belongs to the beta sliding clamp family.</text>
</comment>
<evidence type="ECO:0000256" key="7">
    <source>
        <dbReference type="ARBA" id="ARBA00022705"/>
    </source>
</evidence>
<gene>
    <name evidence="14" type="primary">dnaN</name>
    <name evidence="14" type="ORF">NCTC13149_00002</name>
</gene>
<dbReference type="InterPro" id="IPR001001">
    <property type="entry name" value="DNA_polIII_beta"/>
</dbReference>
<evidence type="ECO:0000256" key="1">
    <source>
        <dbReference type="ARBA" id="ARBA00004496"/>
    </source>
</evidence>
<keyword evidence="8 10" id="KW-0239">DNA-directed DNA polymerase</keyword>
<evidence type="ECO:0000256" key="4">
    <source>
        <dbReference type="ARBA" id="ARBA00022490"/>
    </source>
</evidence>
<feature type="domain" description="DNA polymerase III beta sliding clamp N-terminal" evidence="11">
    <location>
        <begin position="1"/>
        <end position="118"/>
    </location>
</feature>
<dbReference type="OrthoDB" id="8421503at2"/>
<dbReference type="InterPro" id="IPR022637">
    <property type="entry name" value="DNA_polIII_beta_cen"/>
</dbReference>
<dbReference type="STRING" id="1122949.GCA_000378725_00073"/>
<dbReference type="SMART" id="SM00480">
    <property type="entry name" value="POL3Bc"/>
    <property type="match status" value="1"/>
</dbReference>
<evidence type="ECO:0000256" key="10">
    <source>
        <dbReference type="PIRNR" id="PIRNR000804"/>
    </source>
</evidence>
<dbReference type="RefSeq" id="WP_019034156.1">
    <property type="nucleotide sequence ID" value="NZ_JASOSY010000002.1"/>
</dbReference>
<evidence type="ECO:0000313" key="15">
    <source>
        <dbReference type="Proteomes" id="UP000255517"/>
    </source>
</evidence>
<keyword evidence="9" id="KW-0238">DNA-binding</keyword>
<comment type="subunit">
    <text evidence="10">Forms a ring-shaped head-to-tail homodimer around DNA.</text>
</comment>
<dbReference type="Gene3D" id="3.10.150.10">
    <property type="entry name" value="DNA Polymerase III, subunit A, domain 2"/>
    <property type="match status" value="1"/>
</dbReference>
<keyword evidence="5 10" id="KW-0808">Transferase</keyword>
<dbReference type="PANTHER" id="PTHR30478">
    <property type="entry name" value="DNA POLYMERASE III SUBUNIT BETA"/>
    <property type="match status" value="1"/>
</dbReference>
<dbReference type="Gene3D" id="3.70.10.10">
    <property type="match status" value="1"/>
</dbReference>
<dbReference type="InterPro" id="IPR022634">
    <property type="entry name" value="DNA_polIII_beta_N"/>
</dbReference>
<proteinExistence type="inferred from homology"/>
<evidence type="ECO:0000259" key="13">
    <source>
        <dbReference type="Pfam" id="PF02768"/>
    </source>
</evidence>
<keyword evidence="4 10" id="KW-0963">Cytoplasm</keyword>
<dbReference type="Proteomes" id="UP000255517">
    <property type="component" value="Unassembled WGS sequence"/>
</dbReference>
<reference evidence="14 15" key="1">
    <citation type="submission" date="2018-06" db="EMBL/GenBank/DDBJ databases">
        <authorList>
            <consortium name="Pathogen Informatics"/>
            <person name="Doyle S."/>
        </authorList>
    </citation>
    <scope>NUCLEOTIDE SEQUENCE [LARGE SCALE GENOMIC DNA]</scope>
    <source>
        <strain evidence="14 15">NCTC13149</strain>
    </source>
</reference>
<dbReference type="GO" id="GO:0008408">
    <property type="term" value="F:3'-5' exonuclease activity"/>
    <property type="evidence" value="ECO:0007669"/>
    <property type="project" value="InterPro"/>
</dbReference>
<evidence type="ECO:0000259" key="12">
    <source>
        <dbReference type="Pfam" id="PF02767"/>
    </source>
</evidence>
<dbReference type="AlphaFoldDB" id="A0A379C1J7"/>
<protein>
    <recommendedName>
        <fullName evidence="3 10">Beta sliding clamp</fullName>
    </recommendedName>
</protein>
<dbReference type="GO" id="GO:0003887">
    <property type="term" value="F:DNA-directed DNA polymerase activity"/>
    <property type="evidence" value="ECO:0007669"/>
    <property type="project" value="UniProtKB-UniRule"/>
</dbReference>
<dbReference type="Pfam" id="PF00712">
    <property type="entry name" value="DNA_pol3_beta"/>
    <property type="match status" value="1"/>
</dbReference>
<comment type="subcellular location">
    <subcellularLocation>
        <location evidence="1 10">Cytoplasm</location>
    </subcellularLocation>
</comment>
<dbReference type="EMBL" id="UGSZ01000001">
    <property type="protein sequence ID" value="SUB56232.1"/>
    <property type="molecule type" value="Genomic_DNA"/>
</dbReference>
<dbReference type="GO" id="GO:0003677">
    <property type="term" value="F:DNA binding"/>
    <property type="evidence" value="ECO:0007669"/>
    <property type="project" value="UniProtKB-UniRule"/>
</dbReference>
<dbReference type="NCBIfam" id="TIGR00663">
    <property type="entry name" value="dnan"/>
    <property type="match status" value="1"/>
</dbReference>
<evidence type="ECO:0000256" key="8">
    <source>
        <dbReference type="ARBA" id="ARBA00022932"/>
    </source>
</evidence>
<dbReference type="SUPFAM" id="SSF55979">
    <property type="entry name" value="DNA clamp"/>
    <property type="match status" value="3"/>
</dbReference>
<dbReference type="PANTHER" id="PTHR30478:SF0">
    <property type="entry name" value="BETA SLIDING CLAMP"/>
    <property type="match status" value="1"/>
</dbReference>
<organism evidence="14 15">
    <name type="scientific">Peptoniphilus lacrimalis</name>
    <dbReference type="NCBI Taxonomy" id="33031"/>
    <lineage>
        <taxon>Bacteria</taxon>
        <taxon>Bacillati</taxon>
        <taxon>Bacillota</taxon>
        <taxon>Tissierellia</taxon>
        <taxon>Tissierellales</taxon>
        <taxon>Peptoniphilaceae</taxon>
        <taxon>Peptoniphilus</taxon>
    </lineage>
</organism>
<evidence type="ECO:0000256" key="6">
    <source>
        <dbReference type="ARBA" id="ARBA00022695"/>
    </source>
</evidence>
<dbReference type="PIRSF" id="PIRSF000804">
    <property type="entry name" value="DNA_pol_III_b"/>
    <property type="match status" value="1"/>
</dbReference>
<accession>A0A379C1J7</accession>
<dbReference type="GO" id="GO:0006271">
    <property type="term" value="P:DNA strand elongation involved in DNA replication"/>
    <property type="evidence" value="ECO:0007669"/>
    <property type="project" value="TreeGrafter"/>
</dbReference>
<keyword evidence="7 10" id="KW-0235">DNA replication</keyword>
<evidence type="ECO:0000259" key="11">
    <source>
        <dbReference type="Pfam" id="PF00712"/>
    </source>
</evidence>
<evidence type="ECO:0000256" key="3">
    <source>
        <dbReference type="ARBA" id="ARBA00021035"/>
    </source>
</evidence>
<dbReference type="Pfam" id="PF02767">
    <property type="entry name" value="DNA_pol3_beta_2"/>
    <property type="match status" value="1"/>
</dbReference>
<name>A0A379C1J7_9FIRM</name>
<evidence type="ECO:0000256" key="5">
    <source>
        <dbReference type="ARBA" id="ARBA00022679"/>
    </source>
</evidence>
<dbReference type="GO" id="GO:0005737">
    <property type="term" value="C:cytoplasm"/>
    <property type="evidence" value="ECO:0007669"/>
    <property type="project" value="UniProtKB-SubCell"/>
</dbReference>
<comment type="function">
    <text evidence="10">Confers DNA tethering and processivity to DNA polymerases and other proteins. Acts as a clamp, forming a ring around DNA (a reaction catalyzed by the clamp-loading complex) which diffuses in an ATP-independent manner freely and bidirectionally along dsDNA. Initially characterized for its ability to contact the catalytic subunit of DNA polymerase III (Pol III), a complex, multichain enzyme responsible for most of the replicative synthesis in bacteria; Pol III exhibits 3'-5' exonuclease proofreading activity. The beta chain is required for initiation of replication as well as for processivity of DNA replication.</text>
</comment>
<evidence type="ECO:0000256" key="9">
    <source>
        <dbReference type="ARBA" id="ARBA00023125"/>
    </source>
</evidence>
<dbReference type="Pfam" id="PF02768">
    <property type="entry name" value="DNA_pol3_beta_3"/>
    <property type="match status" value="1"/>
</dbReference>
<dbReference type="InterPro" id="IPR022635">
    <property type="entry name" value="DNA_polIII_beta_C"/>
</dbReference>
<evidence type="ECO:0000313" key="14">
    <source>
        <dbReference type="EMBL" id="SUB56232.1"/>
    </source>
</evidence>
<dbReference type="GO" id="GO:0009360">
    <property type="term" value="C:DNA polymerase III complex"/>
    <property type="evidence" value="ECO:0007669"/>
    <property type="project" value="InterPro"/>
</dbReference>
<feature type="domain" description="DNA polymerase III beta sliding clamp C-terminal" evidence="13">
    <location>
        <begin position="250"/>
        <end position="362"/>
    </location>
</feature>
<dbReference type="CDD" id="cd00140">
    <property type="entry name" value="beta_clamp"/>
    <property type="match status" value="1"/>
</dbReference>
<evidence type="ECO:0000256" key="2">
    <source>
        <dbReference type="ARBA" id="ARBA00010752"/>
    </source>
</evidence>
<keyword evidence="6 10" id="KW-0548">Nucleotidyltransferase</keyword>
<feature type="domain" description="DNA polymerase III beta sliding clamp central" evidence="12">
    <location>
        <begin position="128"/>
        <end position="238"/>
    </location>
</feature>
<sequence>MKFKINRKDLAKHIFIVQRAISARTTMQILEGILIKSKDNKISLTATDTEISIVTETSALVEEEGQIVVNGRLFGNIIRKLNNDDIFIKVENFNMNIKCGNSEFNISVQNAEGYPALPNIKKDKVFSLSVDELKSAIRKTSFAVSLDETRMEFTGVYMDFLQDHINFVALDGFRMAIMKINKNTGFTSSAIVPSRSFVELEKILDDDKKDIVINLESNNIVFEFDNTVFYSTLISGKFFDYENLLRDSYKIQTSVIRSEFQSAFERASLLAREDRANLVEMTLNNEEIYIDSKSEIGNVHEVINCSQIGENLKIAFNSRYILEGIKIMETDNIILNLTDFINPCIIKEEDNKDYIYLVLPVRLAQ</sequence>
<dbReference type="InterPro" id="IPR046938">
    <property type="entry name" value="DNA_clamp_sf"/>
</dbReference>